<reference evidence="2" key="1">
    <citation type="submission" date="2021-05" db="EMBL/GenBank/DDBJ databases">
        <title>Genomic insights into ecological role and evolution of a novel Thermoplasmata order Candidatus Sysuiplasmatales.</title>
        <authorList>
            <person name="Yuan Y."/>
        </authorList>
    </citation>
    <scope>NUCLEOTIDE SEQUENCE</scope>
    <source>
        <strain evidence="2">TUT19-bin139</strain>
        <strain evidence="1">YP2-bin.285</strain>
    </source>
</reference>
<dbReference type="GO" id="GO:0008168">
    <property type="term" value="F:methyltransferase activity"/>
    <property type="evidence" value="ECO:0007669"/>
    <property type="project" value="UniProtKB-KW"/>
</dbReference>
<evidence type="ECO:0000313" key="2">
    <source>
        <dbReference type="EMBL" id="MBX8644701.1"/>
    </source>
</evidence>
<accession>A0A8J7YSY1</accession>
<dbReference type="GO" id="GO:0032259">
    <property type="term" value="P:methylation"/>
    <property type="evidence" value="ECO:0007669"/>
    <property type="project" value="UniProtKB-KW"/>
</dbReference>
<dbReference type="Proteomes" id="UP000750197">
    <property type="component" value="Unassembled WGS sequence"/>
</dbReference>
<gene>
    <name evidence="1" type="ORF">J9259_05760</name>
    <name evidence="2" type="ORF">KIY12_08280</name>
</gene>
<dbReference type="Pfam" id="PF13578">
    <property type="entry name" value="Methyltransf_24"/>
    <property type="match status" value="1"/>
</dbReference>
<protein>
    <submittedName>
        <fullName evidence="2">Class I SAM-dependent methyltransferase</fullName>
        <ecNumber evidence="2">2.1.1.-</ecNumber>
    </submittedName>
</protein>
<proteinExistence type="predicted"/>
<evidence type="ECO:0000313" key="3">
    <source>
        <dbReference type="Proteomes" id="UP000750197"/>
    </source>
</evidence>
<dbReference type="EC" id="2.1.1.-" evidence="2"/>
<evidence type="ECO:0000313" key="1">
    <source>
        <dbReference type="EMBL" id="MBX8632006.1"/>
    </source>
</evidence>
<dbReference type="SUPFAM" id="SSF53335">
    <property type="entry name" value="S-adenosyl-L-methionine-dependent methyltransferases"/>
    <property type="match status" value="1"/>
</dbReference>
<name>A0A8J7YSY1_9ARCH</name>
<dbReference type="Gene3D" id="3.40.50.150">
    <property type="entry name" value="Vaccinia Virus protein VP39"/>
    <property type="match status" value="1"/>
</dbReference>
<dbReference type="InterPro" id="IPR029063">
    <property type="entry name" value="SAM-dependent_MTases_sf"/>
</dbReference>
<dbReference type="Proteomes" id="UP000716004">
    <property type="component" value="Unassembled WGS sequence"/>
</dbReference>
<sequence length="212" mass="23456">MSSLENITELTDRMGLTDREFQDALDEGVAVASVAGQISGKNLWSLDTDKGVILYAVTRVLRPSFCVETGVGPGVSSTFFLSALEKTGHGHLHSIDIGEKYGEEAETYPVGFLVPEELKNRWTLHVGDSRRLLVPLLNRLRTIDLFLHDSSHETEHVMFELTAAWRHMKKGIIFVDNSSWTDAPELFSRNVGTDMIQLSGKSGGFCAIVKGF</sequence>
<dbReference type="AlphaFoldDB" id="A0A8J7YSY1"/>
<dbReference type="EMBL" id="JAHEAC010000088">
    <property type="protein sequence ID" value="MBX8644701.1"/>
    <property type="molecule type" value="Genomic_DNA"/>
</dbReference>
<organism evidence="2 3">
    <name type="scientific">Candidatus Sysuiplasma superficiale</name>
    <dbReference type="NCBI Taxonomy" id="2823368"/>
    <lineage>
        <taxon>Archaea</taxon>
        <taxon>Methanobacteriati</taxon>
        <taxon>Thermoplasmatota</taxon>
        <taxon>Thermoplasmata</taxon>
        <taxon>Candidatus Sysuiplasmatales</taxon>
        <taxon>Candidatus Sysuiplasmataceae</taxon>
        <taxon>Candidatus Sysuiplasma</taxon>
    </lineage>
</organism>
<comment type="caution">
    <text evidence="2">The sequence shown here is derived from an EMBL/GenBank/DDBJ whole genome shotgun (WGS) entry which is preliminary data.</text>
</comment>
<keyword evidence="2" id="KW-0489">Methyltransferase</keyword>
<keyword evidence="2" id="KW-0808">Transferase</keyword>
<dbReference type="EMBL" id="JAGVSJ010000012">
    <property type="protein sequence ID" value="MBX8632006.1"/>
    <property type="molecule type" value="Genomic_DNA"/>
</dbReference>